<dbReference type="EMBL" id="SORI01000008">
    <property type="protein sequence ID" value="TDY60472.1"/>
    <property type="molecule type" value="Genomic_DNA"/>
</dbReference>
<dbReference type="Gene3D" id="3.30.230.10">
    <property type="match status" value="1"/>
</dbReference>
<evidence type="ECO:0000256" key="1">
    <source>
        <dbReference type="ARBA" id="ARBA00004496"/>
    </source>
</evidence>
<evidence type="ECO:0000259" key="17">
    <source>
        <dbReference type="PROSITE" id="PS51787"/>
    </source>
</evidence>
<dbReference type="AlphaFoldDB" id="A0A4R8M877"/>
<evidence type="ECO:0000256" key="10">
    <source>
        <dbReference type="HAMAP-Rule" id="MF_01973"/>
    </source>
</evidence>
<organism evidence="18 19">
    <name type="scientific">Aminivibrio pyruvatiphilus</name>
    <dbReference type="NCBI Taxonomy" id="1005740"/>
    <lineage>
        <taxon>Bacteria</taxon>
        <taxon>Thermotogati</taxon>
        <taxon>Synergistota</taxon>
        <taxon>Synergistia</taxon>
        <taxon>Synergistales</taxon>
        <taxon>Aminobacteriaceae</taxon>
        <taxon>Aminivibrio</taxon>
    </lineage>
</organism>
<accession>A0A4R8M877</accession>
<sequence>MESPRRCYVLPIRDIVVFPGIIAPLFVGRPRSLKAIEMAMLQDRNILVVAQKDMQIDDPRVEDLYAVGTLCTILQMVRIPDGTTKVLIEGVERVRVESFSRGKEALEADVVPLPWDESVSPNLEALKRSVLEQFDKYVTLHPRIPAEVLVTVMNVDDPRQISDLVSSHLSIKVERKQRLLEMVDPEKSLKFILKLLLEEIDILQLEHDIQDKVRQEVERGHKEYYLREQLKIIQDELGQNETPSEIEELRGKIEEADMPELPRNKALHELDRLSKMPVMSAEATVVRTYIDWLVALPWNRFSPDNLDIVRAEKVLEEDHYGLEKVKERILEFLAVRKLASGRMKGQVLCFVGPPGVGKTSLGKSIARALERKFVSMSLGGMRDEAEIRGHRRTYVGAMPGRIIQKIRQAGVRNPVLLMDEIDKMGQDFRGDPSAALLEVLDPEQNGAFTDHFMEVPVDLSDVIFITTANVTHSIPRPLLDRMEVIKIPGYVWQEKIRIAKRHLFPRILTEHGLSPKQVKVTPKGLEQLISEYTREAGVRGLERELSTICRKIARKLVEKGEDFEGAVTVGPRELKEYLGPPRLYDLRLPKKKETGTAVGLAWTETGGDVLVIEAVTMKGKGDVTLTGNLGSVMQESAQTALGFLRANADGFGIGDVDWKTIDVHLHVPEGAIPKDGPSAGITMALAMLSAVRKSPVLPEIAMTGEISLQGKVLPVGGIRDKILAAKRQGIKNIILPAANRPDVEEIPEWSRDGLSFRYVERAAEVFDFALERAKLK</sequence>
<dbReference type="GO" id="GO:0043565">
    <property type="term" value="F:sequence-specific DNA binding"/>
    <property type="evidence" value="ECO:0007669"/>
    <property type="project" value="UniProtKB-UniRule"/>
</dbReference>
<dbReference type="GO" id="GO:0004176">
    <property type="term" value="F:ATP-dependent peptidase activity"/>
    <property type="evidence" value="ECO:0007669"/>
    <property type="project" value="UniProtKB-UniRule"/>
</dbReference>
<dbReference type="GO" id="GO:0006515">
    <property type="term" value="P:protein quality control for misfolded or incompletely synthesized proteins"/>
    <property type="evidence" value="ECO:0007669"/>
    <property type="project" value="UniProtKB-UniRule"/>
</dbReference>
<dbReference type="InterPro" id="IPR003111">
    <property type="entry name" value="Lon_prtase_N"/>
</dbReference>
<dbReference type="GO" id="GO:0004252">
    <property type="term" value="F:serine-type endopeptidase activity"/>
    <property type="evidence" value="ECO:0007669"/>
    <property type="project" value="UniProtKB-UniRule"/>
</dbReference>
<dbReference type="FunFam" id="3.40.50.300:FF:000021">
    <property type="entry name" value="Lon protease homolog"/>
    <property type="match status" value="1"/>
</dbReference>
<keyword evidence="3 10" id="KW-0645">Protease</keyword>
<evidence type="ECO:0000256" key="15">
    <source>
        <dbReference type="RuleBase" id="RU000591"/>
    </source>
</evidence>
<dbReference type="InterPro" id="IPR008268">
    <property type="entry name" value="Peptidase_S16_AS"/>
</dbReference>
<dbReference type="OrthoDB" id="9803599at2"/>
<dbReference type="PIRSF" id="PIRSF001174">
    <property type="entry name" value="Lon_proteas"/>
    <property type="match status" value="1"/>
</dbReference>
<evidence type="ECO:0000256" key="8">
    <source>
        <dbReference type="ARBA" id="ARBA00023016"/>
    </source>
</evidence>
<evidence type="ECO:0000256" key="9">
    <source>
        <dbReference type="ARBA" id="ARBA00050665"/>
    </source>
</evidence>
<dbReference type="InterPro" id="IPR004815">
    <property type="entry name" value="Lon_bac/euk-typ"/>
</dbReference>
<dbReference type="HAMAP" id="MF_01973">
    <property type="entry name" value="lon_bact"/>
    <property type="match status" value="1"/>
</dbReference>
<dbReference type="SMART" id="SM00382">
    <property type="entry name" value="AAA"/>
    <property type="match status" value="1"/>
</dbReference>
<evidence type="ECO:0000256" key="12">
    <source>
        <dbReference type="PIRSR" id="PIRSR001174-1"/>
    </source>
</evidence>
<dbReference type="PANTHER" id="PTHR10046">
    <property type="entry name" value="ATP DEPENDENT LON PROTEASE FAMILY MEMBER"/>
    <property type="match status" value="1"/>
</dbReference>
<dbReference type="InterPro" id="IPR027417">
    <property type="entry name" value="P-loop_NTPase"/>
</dbReference>
<gene>
    <name evidence="10" type="primary">lon</name>
    <name evidence="18" type="ORF">C8D99_10812</name>
</gene>
<dbReference type="GO" id="GO:0005737">
    <property type="term" value="C:cytoplasm"/>
    <property type="evidence" value="ECO:0007669"/>
    <property type="project" value="UniProtKB-SubCell"/>
</dbReference>
<keyword evidence="19" id="KW-1185">Reference proteome</keyword>
<name>A0A4R8M877_9BACT</name>
<evidence type="ECO:0000256" key="5">
    <source>
        <dbReference type="ARBA" id="ARBA00022801"/>
    </source>
</evidence>
<dbReference type="CDD" id="cd19500">
    <property type="entry name" value="RecA-like_Lon"/>
    <property type="match status" value="1"/>
</dbReference>
<dbReference type="EC" id="3.4.21.53" evidence="10 11"/>
<dbReference type="Pfam" id="PF22667">
    <property type="entry name" value="Lon_lid"/>
    <property type="match status" value="1"/>
</dbReference>
<dbReference type="Proteomes" id="UP000295066">
    <property type="component" value="Unassembled WGS sequence"/>
</dbReference>
<keyword evidence="7 10" id="KW-0067">ATP-binding</keyword>
<keyword evidence="8 10" id="KW-0346">Stress response</keyword>
<dbReference type="Gene3D" id="1.10.8.60">
    <property type="match status" value="1"/>
</dbReference>
<dbReference type="Gene3D" id="1.20.5.5270">
    <property type="match status" value="1"/>
</dbReference>
<dbReference type="Pfam" id="PF02190">
    <property type="entry name" value="LON_substr_bdg"/>
    <property type="match status" value="1"/>
</dbReference>
<evidence type="ECO:0000256" key="11">
    <source>
        <dbReference type="PIRNR" id="PIRNR001174"/>
    </source>
</evidence>
<reference evidence="18 19" key="1">
    <citation type="submission" date="2019-03" db="EMBL/GenBank/DDBJ databases">
        <title>Genomic Encyclopedia of Type Strains, Phase IV (KMG-IV): sequencing the most valuable type-strain genomes for metagenomic binning, comparative biology and taxonomic classification.</title>
        <authorList>
            <person name="Goeker M."/>
        </authorList>
    </citation>
    <scope>NUCLEOTIDE SEQUENCE [LARGE SCALE GENOMIC DNA]</scope>
    <source>
        <strain evidence="18 19">DSM 25964</strain>
    </source>
</reference>
<evidence type="ECO:0000256" key="6">
    <source>
        <dbReference type="ARBA" id="ARBA00022825"/>
    </source>
</evidence>
<dbReference type="Gene3D" id="1.20.58.1480">
    <property type="match status" value="1"/>
</dbReference>
<evidence type="ECO:0000256" key="14">
    <source>
        <dbReference type="PROSITE-ProRule" id="PRU01122"/>
    </source>
</evidence>
<evidence type="ECO:0000313" key="19">
    <source>
        <dbReference type="Proteomes" id="UP000295066"/>
    </source>
</evidence>
<dbReference type="PROSITE" id="PS51786">
    <property type="entry name" value="LON_PROTEOLYTIC"/>
    <property type="match status" value="1"/>
</dbReference>
<proteinExistence type="evidence at transcript level"/>
<keyword evidence="2 10" id="KW-0963">Cytoplasm</keyword>
<dbReference type="Gene3D" id="3.40.50.300">
    <property type="entry name" value="P-loop containing nucleotide triphosphate hydrolases"/>
    <property type="match status" value="1"/>
</dbReference>
<dbReference type="InterPro" id="IPR015947">
    <property type="entry name" value="PUA-like_sf"/>
</dbReference>
<keyword evidence="4 10" id="KW-0547">Nucleotide-binding</keyword>
<dbReference type="InterPro" id="IPR014721">
    <property type="entry name" value="Ribsml_uS5_D2-typ_fold_subgr"/>
</dbReference>
<dbReference type="RefSeq" id="WP_133957498.1">
    <property type="nucleotide sequence ID" value="NZ_SORI01000008.1"/>
</dbReference>
<dbReference type="SUPFAM" id="SSF88697">
    <property type="entry name" value="PUA domain-like"/>
    <property type="match status" value="1"/>
</dbReference>
<dbReference type="PROSITE" id="PS51787">
    <property type="entry name" value="LON_N"/>
    <property type="match status" value="1"/>
</dbReference>
<feature type="domain" description="Lon proteolytic" evidence="16">
    <location>
        <begin position="591"/>
        <end position="772"/>
    </location>
</feature>
<evidence type="ECO:0000313" key="18">
    <source>
        <dbReference type="EMBL" id="TDY60472.1"/>
    </source>
</evidence>
<comment type="subcellular location">
    <subcellularLocation>
        <location evidence="1 10 11">Cytoplasm</location>
    </subcellularLocation>
</comment>
<evidence type="ECO:0000256" key="3">
    <source>
        <dbReference type="ARBA" id="ARBA00022670"/>
    </source>
</evidence>
<evidence type="ECO:0000256" key="2">
    <source>
        <dbReference type="ARBA" id="ARBA00022490"/>
    </source>
</evidence>
<dbReference type="PRINTS" id="PR00830">
    <property type="entry name" value="ENDOLAPTASE"/>
</dbReference>
<comment type="similarity">
    <text evidence="10 11 14 15">Belongs to the peptidase S16 family.</text>
</comment>
<dbReference type="Gene3D" id="2.30.130.40">
    <property type="entry name" value="LON domain-like"/>
    <property type="match status" value="1"/>
</dbReference>
<protein>
    <recommendedName>
        <fullName evidence="10 11">Lon protease</fullName>
        <ecNumber evidence="10 11">3.4.21.53</ecNumber>
    </recommendedName>
    <alternativeName>
        <fullName evidence="10">ATP-dependent protease La</fullName>
    </alternativeName>
</protein>
<dbReference type="InterPro" id="IPR027065">
    <property type="entry name" value="Lon_Prtase"/>
</dbReference>
<comment type="catalytic activity">
    <reaction evidence="9 10 11 14">
        <text>Hydrolysis of proteins in presence of ATP.</text>
        <dbReference type="EC" id="3.4.21.53"/>
    </reaction>
</comment>
<dbReference type="SUPFAM" id="SSF54211">
    <property type="entry name" value="Ribosomal protein S5 domain 2-like"/>
    <property type="match status" value="1"/>
</dbReference>
<feature type="active site" evidence="10 12">
    <location>
        <position position="721"/>
    </location>
</feature>
<dbReference type="GO" id="GO:0016887">
    <property type="term" value="F:ATP hydrolysis activity"/>
    <property type="evidence" value="ECO:0007669"/>
    <property type="project" value="UniProtKB-UniRule"/>
</dbReference>
<dbReference type="InterPro" id="IPR003959">
    <property type="entry name" value="ATPase_AAA_core"/>
</dbReference>
<dbReference type="InterPro" id="IPR020568">
    <property type="entry name" value="Ribosomal_Su5_D2-typ_SF"/>
</dbReference>
<dbReference type="SUPFAM" id="SSF52540">
    <property type="entry name" value="P-loop containing nucleoside triphosphate hydrolases"/>
    <property type="match status" value="1"/>
</dbReference>
<comment type="caution">
    <text evidence="18">The sequence shown here is derived from an EMBL/GenBank/DDBJ whole genome shotgun (WGS) entry which is preliminary data.</text>
</comment>
<dbReference type="InterPro" id="IPR003593">
    <property type="entry name" value="AAA+_ATPase"/>
</dbReference>
<dbReference type="Pfam" id="PF05362">
    <property type="entry name" value="Lon_C"/>
    <property type="match status" value="1"/>
</dbReference>
<dbReference type="PROSITE" id="PS01046">
    <property type="entry name" value="LON_SER"/>
    <property type="match status" value="1"/>
</dbReference>
<dbReference type="InterPro" id="IPR008269">
    <property type="entry name" value="Lon_proteolytic"/>
</dbReference>
<evidence type="ECO:0000256" key="4">
    <source>
        <dbReference type="ARBA" id="ARBA00022741"/>
    </source>
</evidence>
<comment type="induction">
    <text evidence="10">By heat shock.</text>
</comment>
<dbReference type="FunFam" id="1.20.5.5270:FF:000002">
    <property type="entry name" value="Lon protease homolog"/>
    <property type="match status" value="1"/>
</dbReference>
<dbReference type="GO" id="GO:0005524">
    <property type="term" value="F:ATP binding"/>
    <property type="evidence" value="ECO:0007669"/>
    <property type="project" value="UniProtKB-UniRule"/>
</dbReference>
<keyword evidence="6 10" id="KW-0720">Serine protease</keyword>
<feature type="active site" evidence="10 12">
    <location>
        <position position="678"/>
    </location>
</feature>
<dbReference type="Pfam" id="PF00004">
    <property type="entry name" value="AAA"/>
    <property type="match status" value="1"/>
</dbReference>
<dbReference type="InterPro" id="IPR027543">
    <property type="entry name" value="Lon_bac"/>
</dbReference>
<evidence type="ECO:0000259" key="16">
    <source>
        <dbReference type="PROSITE" id="PS51786"/>
    </source>
</evidence>
<dbReference type="NCBIfam" id="TIGR00763">
    <property type="entry name" value="lon"/>
    <property type="match status" value="1"/>
</dbReference>
<feature type="domain" description="Lon N-terminal" evidence="17">
    <location>
        <begin position="7"/>
        <end position="200"/>
    </location>
</feature>
<comment type="subunit">
    <text evidence="10 11">Homohexamer. Organized in a ring with a central cavity.</text>
</comment>
<dbReference type="InterPro" id="IPR054594">
    <property type="entry name" value="Lon_lid"/>
</dbReference>
<dbReference type="SMART" id="SM00464">
    <property type="entry name" value="LON"/>
    <property type="match status" value="1"/>
</dbReference>
<keyword evidence="5 10" id="KW-0378">Hydrolase</keyword>
<dbReference type="GO" id="GO:0034605">
    <property type="term" value="P:cellular response to heat"/>
    <property type="evidence" value="ECO:0007669"/>
    <property type="project" value="UniProtKB-UniRule"/>
</dbReference>
<dbReference type="InterPro" id="IPR046336">
    <property type="entry name" value="Lon_prtase_N_sf"/>
</dbReference>
<evidence type="ECO:0000256" key="13">
    <source>
        <dbReference type="PIRSR" id="PIRSR001174-2"/>
    </source>
</evidence>
<feature type="binding site" evidence="10 13">
    <location>
        <begin position="352"/>
        <end position="359"/>
    </location>
    <ligand>
        <name>ATP</name>
        <dbReference type="ChEBI" id="CHEBI:30616"/>
    </ligand>
</feature>
<evidence type="ECO:0000256" key="7">
    <source>
        <dbReference type="ARBA" id="ARBA00022840"/>
    </source>
</evidence>
<comment type="function">
    <text evidence="10">ATP-dependent serine protease that mediates the selective degradation of mutant and abnormal proteins as well as certain short-lived regulatory proteins. Required for cellular homeostasis and for survival from DNA damage and developmental changes induced by stress. Degrades polypeptides processively to yield small peptide fragments that are 5 to 10 amino acids long. Binds to DNA in a double-stranded, site-specific manner.</text>
</comment>